<reference evidence="2" key="2">
    <citation type="submission" date="2022-06" db="EMBL/GenBank/DDBJ databases">
        <authorList>
            <person name="Holder M.E."/>
            <person name="Ajami N.J."/>
            <person name="Petrosino J.F."/>
        </authorList>
    </citation>
    <scope>NUCLEOTIDE SEQUENCE</scope>
    <source>
        <strain evidence="2">RMA 8861</strain>
    </source>
</reference>
<dbReference type="RefSeq" id="WP_066676817.1">
    <property type="nucleotide sequence ID" value="NZ_CABMIZ010000019.1"/>
</dbReference>
<dbReference type="AlphaFoldDB" id="A0A9N7PK51"/>
<evidence type="ECO:0000313" key="3">
    <source>
        <dbReference type="Proteomes" id="UP000280586"/>
    </source>
</evidence>
<accession>A0A9N7PK51</accession>
<gene>
    <name evidence="1" type="ORF">CP523_14425</name>
    <name evidence="2" type="ORF">NH397_06845</name>
</gene>
<dbReference type="KEGG" id="csep:CP523_14425"/>
<keyword evidence="4" id="KW-1185">Reference proteome</keyword>
<evidence type="ECO:0000313" key="2">
    <source>
        <dbReference type="EMBL" id="USS02133.1"/>
    </source>
</evidence>
<dbReference type="GeneID" id="303561881"/>
<protein>
    <submittedName>
        <fullName evidence="1">Uncharacterized protein</fullName>
    </submittedName>
</protein>
<evidence type="ECO:0000313" key="1">
    <source>
        <dbReference type="EMBL" id="AYE35531.1"/>
    </source>
</evidence>
<evidence type="ECO:0000313" key="4">
    <source>
        <dbReference type="Proteomes" id="UP001055437"/>
    </source>
</evidence>
<reference evidence="1 3" key="1">
    <citation type="submission" date="2017-09" db="EMBL/GenBank/DDBJ databases">
        <authorList>
            <person name="Thomas P."/>
            <person name="Seyboldt C."/>
        </authorList>
    </citation>
    <scope>NUCLEOTIDE SEQUENCE [LARGE SCALE GENOMIC DNA]</scope>
    <source>
        <strain evidence="1 3">DSM 7534</strain>
    </source>
</reference>
<proteinExistence type="predicted"/>
<dbReference type="Proteomes" id="UP000280586">
    <property type="component" value="Chromosome"/>
</dbReference>
<organism evidence="1 3">
    <name type="scientific">Clostridium septicum</name>
    <dbReference type="NCBI Taxonomy" id="1504"/>
    <lineage>
        <taxon>Bacteria</taxon>
        <taxon>Bacillati</taxon>
        <taxon>Bacillota</taxon>
        <taxon>Clostridia</taxon>
        <taxon>Eubacteriales</taxon>
        <taxon>Clostridiaceae</taxon>
        <taxon>Clostridium</taxon>
    </lineage>
</organism>
<name>A0A9N7PK51_CLOSE</name>
<dbReference type="EMBL" id="CP023671">
    <property type="protein sequence ID" value="AYE35531.1"/>
    <property type="molecule type" value="Genomic_DNA"/>
</dbReference>
<dbReference type="Proteomes" id="UP001055437">
    <property type="component" value="Chromosome"/>
</dbReference>
<dbReference type="EMBL" id="CP099799">
    <property type="protein sequence ID" value="USS02133.1"/>
    <property type="molecule type" value="Genomic_DNA"/>
</dbReference>
<dbReference type="OrthoDB" id="1906588at2"/>
<sequence>MNNLNAALNLNLNNISIMDINEENLILLKSEDYYIQSNFYFWLINTINELEEINKIEELAYANYLMSYFVFIILTPLCYEEIAFNHIKKSIKLSKKIKFKEWLLIFSTTSKPFLSTYDSIKIAEEVLSENPNSTLAKTIIEMY</sequence>